<keyword evidence="1" id="KW-1133">Transmembrane helix</keyword>
<dbReference type="RefSeq" id="WP_155440389.1">
    <property type="nucleotide sequence ID" value="NZ_WNLA01000013.1"/>
</dbReference>
<feature type="transmembrane region" description="Helical" evidence="1">
    <location>
        <begin position="434"/>
        <end position="456"/>
    </location>
</feature>
<reference evidence="2 3" key="1">
    <citation type="submission" date="2019-11" db="EMBL/GenBank/DDBJ databases">
        <title>Type strains purchased from KCTC, JCM and DSMZ.</title>
        <authorList>
            <person name="Lu H."/>
        </authorList>
    </citation>
    <scope>NUCLEOTIDE SEQUENCE [LARGE SCALE GENOMIC DNA]</scope>
    <source>
        <strain evidence="2 3">KCTC 42409</strain>
    </source>
</reference>
<feature type="transmembrane region" description="Helical" evidence="1">
    <location>
        <begin position="147"/>
        <end position="164"/>
    </location>
</feature>
<feature type="transmembrane region" description="Helical" evidence="1">
    <location>
        <begin position="114"/>
        <end position="135"/>
    </location>
</feature>
<organism evidence="2 3">
    <name type="scientific">Pseudoduganella ginsengisoli</name>
    <dbReference type="NCBI Taxonomy" id="1462440"/>
    <lineage>
        <taxon>Bacteria</taxon>
        <taxon>Pseudomonadati</taxon>
        <taxon>Pseudomonadota</taxon>
        <taxon>Betaproteobacteria</taxon>
        <taxon>Burkholderiales</taxon>
        <taxon>Oxalobacteraceae</taxon>
        <taxon>Telluria group</taxon>
        <taxon>Pseudoduganella</taxon>
    </lineage>
</organism>
<evidence type="ECO:0000313" key="2">
    <source>
        <dbReference type="EMBL" id="MTW04026.1"/>
    </source>
</evidence>
<feature type="transmembrane region" description="Helical" evidence="1">
    <location>
        <begin position="36"/>
        <end position="56"/>
    </location>
</feature>
<keyword evidence="1" id="KW-0472">Membrane</keyword>
<feature type="transmembrane region" description="Helical" evidence="1">
    <location>
        <begin position="85"/>
        <end position="102"/>
    </location>
</feature>
<dbReference type="InterPro" id="IPR051533">
    <property type="entry name" value="WaaL-like"/>
</dbReference>
<feature type="transmembrane region" description="Helical" evidence="1">
    <location>
        <begin position="176"/>
        <end position="204"/>
    </location>
</feature>
<evidence type="ECO:0008006" key="4">
    <source>
        <dbReference type="Google" id="ProtNLM"/>
    </source>
</evidence>
<comment type="caution">
    <text evidence="2">The sequence shown here is derived from an EMBL/GenBank/DDBJ whole genome shotgun (WGS) entry which is preliminary data.</text>
</comment>
<feature type="transmembrane region" description="Helical" evidence="1">
    <location>
        <begin position="63"/>
        <end position="79"/>
    </location>
</feature>
<sequence>MMRTASQGRWTGILVSGLFFLTAIFLGLLIGAEQHILTALFLLLVLSLPMFYLAIFGFVDQRGVLLGCGFALMFVSQMLQNRGIPAGYLMEALIFLFMLSSLREAFKVAAADSTLRWIIALFLAYFALSLLSTVMGRSHWRGAVWQLQYNLKWPLMFALGMLMASPDQAQVVLRRFIMWSWLFFLPFLVFELAAPGLFIKLFGYAEDVHVNPLLGFSHRLRGPFSHSGYMALMCGLLASGAAACWLQHLGRRWLVLALIYTAMAISTGQRQELMSLVLVYGLFAVMAGRRHAGWIAMGAIVGVTMLAAALMVMNHNPFDEIMRQWGAGRTSELSERAILTQAGMRIADQYFPLGSGLGTYGGAGAQRFDHSLFLDQGFSRYWWFRQGIFLVDTYWPSVAAETGYPAMFLLLASFMLLWCTLLRRALTVPPAERPLVLTALAAMTLLLANSPTSAIVTDPRGAFVFWLVVGCAWRASMTRRAVSADPVRPVRQMDFSVRYQPS</sequence>
<evidence type="ECO:0000256" key="1">
    <source>
        <dbReference type="SAM" id="Phobius"/>
    </source>
</evidence>
<keyword evidence="1" id="KW-0812">Transmembrane</keyword>
<evidence type="ECO:0000313" key="3">
    <source>
        <dbReference type="Proteomes" id="UP000484015"/>
    </source>
</evidence>
<feature type="transmembrane region" description="Helical" evidence="1">
    <location>
        <begin position="404"/>
        <end position="422"/>
    </location>
</feature>
<name>A0A6L6Q3F5_9BURK</name>
<keyword evidence="3" id="KW-1185">Reference proteome</keyword>
<accession>A0A6L6Q3F5</accession>
<feature type="transmembrane region" description="Helical" evidence="1">
    <location>
        <begin position="224"/>
        <end position="246"/>
    </location>
</feature>
<protein>
    <recommendedName>
        <fullName evidence="4">O-antigen ligase domain-containing protein</fullName>
    </recommendedName>
</protein>
<feature type="transmembrane region" description="Helical" evidence="1">
    <location>
        <begin position="291"/>
        <end position="313"/>
    </location>
</feature>
<dbReference type="EMBL" id="WNLA01000013">
    <property type="protein sequence ID" value="MTW04026.1"/>
    <property type="molecule type" value="Genomic_DNA"/>
</dbReference>
<feature type="transmembrane region" description="Helical" evidence="1">
    <location>
        <begin position="12"/>
        <end position="30"/>
    </location>
</feature>
<dbReference type="OrthoDB" id="4981425at2"/>
<proteinExistence type="predicted"/>
<gene>
    <name evidence="2" type="ORF">GM668_18250</name>
</gene>
<dbReference type="PANTHER" id="PTHR37422">
    <property type="entry name" value="TEICHURONIC ACID BIOSYNTHESIS PROTEIN TUAE"/>
    <property type="match status" value="1"/>
</dbReference>
<dbReference type="PANTHER" id="PTHR37422:SF23">
    <property type="entry name" value="TEICHURONIC ACID BIOSYNTHESIS PROTEIN TUAE"/>
    <property type="match status" value="1"/>
</dbReference>
<dbReference type="Proteomes" id="UP000484015">
    <property type="component" value="Unassembled WGS sequence"/>
</dbReference>
<dbReference type="AlphaFoldDB" id="A0A6L6Q3F5"/>